<dbReference type="RefSeq" id="WP_353721278.1">
    <property type="nucleotide sequence ID" value="NZ_CP159289.1"/>
</dbReference>
<accession>A0AAU8FN65</accession>
<sequence>MTNPFQSDPDFATSPRRAHWFFRYKLYHIPFWIVYHYIWWVVALGNPLKVVEALFTTSIIKFFFYVILQALAVYFNLYFLIPRYLEKGKYAQFLVYLCLTILVTAAMIVPGYYLGGVGGG</sequence>
<keyword evidence="1" id="KW-0812">Transmembrane</keyword>
<name>A0AAU8FN65_9BACT</name>
<feature type="transmembrane region" description="Helical" evidence="1">
    <location>
        <begin position="26"/>
        <end position="42"/>
    </location>
</feature>
<protein>
    <recommendedName>
        <fullName evidence="3">Fumarate reductase subunit C</fullName>
    </recommendedName>
</protein>
<dbReference type="AlphaFoldDB" id="A0AAU8FN65"/>
<keyword evidence="1" id="KW-1133">Transmembrane helix</keyword>
<reference evidence="2" key="1">
    <citation type="submission" date="2024-06" db="EMBL/GenBank/DDBJ databases">
        <title>Sequencing and assembly of the genome of Dyadobacter sp. strain 676, a symbiont of Cyamopsis tetragonoloba.</title>
        <authorList>
            <person name="Guro P."/>
            <person name="Sazanova A."/>
            <person name="Kuznetsova I."/>
            <person name="Belimov A."/>
            <person name="Safronova V."/>
        </authorList>
    </citation>
    <scope>NUCLEOTIDE SEQUENCE</scope>
    <source>
        <strain evidence="2">676</strain>
    </source>
</reference>
<dbReference type="EMBL" id="CP159289">
    <property type="protein sequence ID" value="XCH25980.1"/>
    <property type="molecule type" value="Genomic_DNA"/>
</dbReference>
<gene>
    <name evidence="2" type="ORF">ABV298_06100</name>
</gene>
<organism evidence="2">
    <name type="scientific">Dyadobacter sp. 676</name>
    <dbReference type="NCBI Taxonomy" id="3088362"/>
    <lineage>
        <taxon>Bacteria</taxon>
        <taxon>Pseudomonadati</taxon>
        <taxon>Bacteroidota</taxon>
        <taxon>Cytophagia</taxon>
        <taxon>Cytophagales</taxon>
        <taxon>Spirosomataceae</taxon>
        <taxon>Dyadobacter</taxon>
    </lineage>
</organism>
<keyword evidence="1" id="KW-0472">Membrane</keyword>
<evidence type="ECO:0000313" key="2">
    <source>
        <dbReference type="EMBL" id="XCH25980.1"/>
    </source>
</evidence>
<proteinExistence type="predicted"/>
<feature type="transmembrane region" description="Helical" evidence="1">
    <location>
        <begin position="62"/>
        <end position="81"/>
    </location>
</feature>
<feature type="transmembrane region" description="Helical" evidence="1">
    <location>
        <begin position="93"/>
        <end position="114"/>
    </location>
</feature>
<evidence type="ECO:0008006" key="3">
    <source>
        <dbReference type="Google" id="ProtNLM"/>
    </source>
</evidence>
<evidence type="ECO:0000256" key="1">
    <source>
        <dbReference type="SAM" id="Phobius"/>
    </source>
</evidence>